<feature type="region of interest" description="Disordered" evidence="11">
    <location>
        <begin position="78"/>
        <end position="99"/>
    </location>
</feature>
<evidence type="ECO:0000256" key="8">
    <source>
        <dbReference type="ARBA" id="ARBA00022989"/>
    </source>
</evidence>
<reference evidence="15 16" key="1">
    <citation type="submission" date="2016-10" db="EMBL/GenBank/DDBJ databases">
        <authorList>
            <person name="Varghese N."/>
            <person name="Submissions S."/>
        </authorList>
    </citation>
    <scope>NUCLEOTIDE SEQUENCE [LARGE SCALE GENOMIC DNA]</scope>
    <source>
        <strain evidence="15 16">DSM 1741</strain>
    </source>
</reference>
<evidence type="ECO:0000256" key="5">
    <source>
        <dbReference type="ARBA" id="ARBA00022679"/>
    </source>
</evidence>
<dbReference type="InterPro" id="IPR050428">
    <property type="entry name" value="TCS_sensor_his_kinase"/>
</dbReference>
<dbReference type="AlphaFoldDB" id="A0A8G2C5L9"/>
<dbReference type="Proteomes" id="UP000199581">
    <property type="component" value="Unassembled WGS sequence"/>
</dbReference>
<dbReference type="GO" id="GO:0016020">
    <property type="term" value="C:membrane"/>
    <property type="evidence" value="ECO:0007669"/>
    <property type="project" value="UniProtKB-SubCell"/>
</dbReference>
<dbReference type="Pfam" id="PF02518">
    <property type="entry name" value="HATPase_c"/>
    <property type="match status" value="1"/>
</dbReference>
<keyword evidence="6 12" id="KW-0812">Transmembrane</keyword>
<dbReference type="FunFam" id="1.10.287.130:FF:000001">
    <property type="entry name" value="Two-component sensor histidine kinase"/>
    <property type="match status" value="1"/>
</dbReference>
<evidence type="ECO:0000313" key="15">
    <source>
        <dbReference type="EMBL" id="SFM13012.1"/>
    </source>
</evidence>
<keyword evidence="5" id="KW-0808">Transferase</keyword>
<evidence type="ECO:0000256" key="2">
    <source>
        <dbReference type="ARBA" id="ARBA00004370"/>
    </source>
</evidence>
<feature type="transmembrane region" description="Helical" evidence="12">
    <location>
        <begin position="222"/>
        <end position="245"/>
    </location>
</feature>
<evidence type="ECO:0000256" key="6">
    <source>
        <dbReference type="ARBA" id="ARBA00022692"/>
    </source>
</evidence>
<dbReference type="EC" id="2.7.13.3" evidence="3"/>
<dbReference type="InterPro" id="IPR036890">
    <property type="entry name" value="HATPase_C_sf"/>
</dbReference>
<dbReference type="PANTHER" id="PTHR45436:SF5">
    <property type="entry name" value="SENSOR HISTIDINE KINASE TRCS"/>
    <property type="match status" value="1"/>
</dbReference>
<evidence type="ECO:0000256" key="1">
    <source>
        <dbReference type="ARBA" id="ARBA00000085"/>
    </source>
</evidence>
<dbReference type="RefSeq" id="WP_092193990.1">
    <property type="nucleotide sequence ID" value="NZ_FOTO01000015.1"/>
</dbReference>
<evidence type="ECO:0000256" key="9">
    <source>
        <dbReference type="ARBA" id="ARBA00023012"/>
    </source>
</evidence>
<dbReference type="Gene3D" id="6.10.340.10">
    <property type="match status" value="1"/>
</dbReference>
<dbReference type="PROSITE" id="PS50109">
    <property type="entry name" value="HIS_KIN"/>
    <property type="match status" value="1"/>
</dbReference>
<keyword evidence="9" id="KW-0902">Two-component regulatory system</keyword>
<dbReference type="InterPro" id="IPR003594">
    <property type="entry name" value="HATPase_dom"/>
</dbReference>
<dbReference type="InterPro" id="IPR036097">
    <property type="entry name" value="HisK_dim/P_sf"/>
</dbReference>
<comment type="caution">
    <text evidence="15">The sequence shown here is derived from an EMBL/GenBank/DDBJ whole genome shotgun (WGS) entry which is preliminary data.</text>
</comment>
<keyword evidence="4" id="KW-0597">Phosphoprotein</keyword>
<organism evidence="15 16">
    <name type="scientific">Desulfomicrobium norvegicum (strain DSM 1741 / NCIMB 8310)</name>
    <name type="common">Desulfovibrio baculatus (strain Norway 4)</name>
    <name type="synonym">Desulfovibrio desulfuricans (strain Norway 4)</name>
    <dbReference type="NCBI Taxonomy" id="52561"/>
    <lineage>
        <taxon>Bacteria</taxon>
        <taxon>Pseudomonadati</taxon>
        <taxon>Thermodesulfobacteriota</taxon>
        <taxon>Desulfovibrionia</taxon>
        <taxon>Desulfovibrionales</taxon>
        <taxon>Desulfomicrobiaceae</taxon>
        <taxon>Desulfomicrobium</taxon>
    </lineage>
</organism>
<dbReference type="SUPFAM" id="SSF55874">
    <property type="entry name" value="ATPase domain of HSP90 chaperone/DNA topoisomerase II/histidine kinase"/>
    <property type="match status" value="1"/>
</dbReference>
<evidence type="ECO:0000313" key="16">
    <source>
        <dbReference type="Proteomes" id="UP000199581"/>
    </source>
</evidence>
<keyword evidence="7 15" id="KW-0418">Kinase</keyword>
<keyword evidence="8 12" id="KW-1133">Transmembrane helix</keyword>
<dbReference type="GO" id="GO:0000155">
    <property type="term" value="F:phosphorelay sensor kinase activity"/>
    <property type="evidence" value="ECO:0007669"/>
    <property type="project" value="InterPro"/>
</dbReference>
<evidence type="ECO:0000256" key="12">
    <source>
        <dbReference type="SAM" id="Phobius"/>
    </source>
</evidence>
<accession>A0A8G2C5L9</accession>
<protein>
    <recommendedName>
        <fullName evidence="3">histidine kinase</fullName>
        <ecNumber evidence="3">2.7.13.3</ecNumber>
    </recommendedName>
</protein>
<dbReference type="CDD" id="cd00082">
    <property type="entry name" value="HisKA"/>
    <property type="match status" value="1"/>
</dbReference>
<keyword evidence="16" id="KW-1185">Reference proteome</keyword>
<dbReference type="EMBL" id="FOTO01000015">
    <property type="protein sequence ID" value="SFM13012.1"/>
    <property type="molecule type" value="Genomic_DNA"/>
</dbReference>
<dbReference type="Gene3D" id="3.30.565.10">
    <property type="entry name" value="Histidine kinase-like ATPase, C-terminal domain"/>
    <property type="match status" value="1"/>
</dbReference>
<evidence type="ECO:0000259" key="13">
    <source>
        <dbReference type="PROSITE" id="PS50109"/>
    </source>
</evidence>
<evidence type="ECO:0000256" key="3">
    <source>
        <dbReference type="ARBA" id="ARBA00012438"/>
    </source>
</evidence>
<feature type="domain" description="HAMP" evidence="14">
    <location>
        <begin position="242"/>
        <end position="296"/>
    </location>
</feature>
<dbReference type="PROSITE" id="PS50885">
    <property type="entry name" value="HAMP"/>
    <property type="match status" value="1"/>
</dbReference>
<comment type="subcellular location">
    <subcellularLocation>
        <location evidence="2">Membrane</location>
    </subcellularLocation>
</comment>
<dbReference type="Pfam" id="PF00512">
    <property type="entry name" value="HisKA"/>
    <property type="match status" value="1"/>
</dbReference>
<evidence type="ECO:0000256" key="7">
    <source>
        <dbReference type="ARBA" id="ARBA00022777"/>
    </source>
</evidence>
<keyword evidence="10 12" id="KW-0472">Membrane</keyword>
<dbReference type="SMART" id="SM00388">
    <property type="entry name" value="HisKA"/>
    <property type="match status" value="1"/>
</dbReference>
<comment type="catalytic activity">
    <reaction evidence="1">
        <text>ATP + protein L-histidine = ADP + protein N-phospho-L-histidine.</text>
        <dbReference type="EC" id="2.7.13.3"/>
    </reaction>
</comment>
<name>A0A8G2C5L9_DESNO</name>
<feature type="domain" description="Histidine kinase" evidence="13">
    <location>
        <begin position="304"/>
        <end position="509"/>
    </location>
</feature>
<sequence length="509" mass="55989">MKRLYRLRTILLAVMLSVLALPIGAIHVFRTFENVLVRETEQELISQAAVLSATWRNLVLEQAREFTDDLPLTPIAPRLSLNDPVAPPRPEAEPAETPPAPNLVRAASLFARIMRETQQITLAGMRLLDERGTVLAGRSETGLSLAHVPEVRQALAGEYASVIRRRISDEPRPSIYSISRGTDVRVFVAMPVLDGETVLGVVYLSRTPVSILKSLFDVRYEVALAMLVMSLLTVLLGLFVSSGIARPIRELLRQIDLLRTGEIRTVQPIARPVTQEMARLSESFVTMSESLAERADYIKRFAGHVSHEFKTPLASMQGALELLTEHLGTMDPEQSRLFLNNLQADTRRMKLLVNRLLELARADAMPPSRSRCRLGTVADSVRSAFRDRGLTVDFDEDCETELPIAQDALEMVLGNLAENSLQHGADGIRLSVSPTPDSIRLAVADNGRGISEANRDKVFTPFFTTRRASGGTGLGLEICRSVLKAHGAGIGLGASTQGATFVLEFRREA</sequence>
<gene>
    <name evidence="15" type="ORF">SAMN05421830_11586</name>
</gene>
<proteinExistence type="predicted"/>
<evidence type="ECO:0000259" key="14">
    <source>
        <dbReference type="PROSITE" id="PS50885"/>
    </source>
</evidence>
<dbReference type="InterPro" id="IPR003660">
    <property type="entry name" value="HAMP_dom"/>
</dbReference>
<dbReference type="SMART" id="SM00387">
    <property type="entry name" value="HATPase_c"/>
    <property type="match status" value="1"/>
</dbReference>
<evidence type="ECO:0000256" key="4">
    <source>
        <dbReference type="ARBA" id="ARBA00022553"/>
    </source>
</evidence>
<dbReference type="InterPro" id="IPR004358">
    <property type="entry name" value="Sig_transdc_His_kin-like_C"/>
</dbReference>
<dbReference type="InterPro" id="IPR005467">
    <property type="entry name" value="His_kinase_dom"/>
</dbReference>
<evidence type="ECO:0000256" key="11">
    <source>
        <dbReference type="SAM" id="MobiDB-lite"/>
    </source>
</evidence>
<dbReference type="Gene3D" id="1.10.287.130">
    <property type="match status" value="1"/>
</dbReference>
<dbReference type="PANTHER" id="PTHR45436">
    <property type="entry name" value="SENSOR HISTIDINE KINASE YKOH"/>
    <property type="match status" value="1"/>
</dbReference>
<dbReference type="OrthoDB" id="9815202at2"/>
<dbReference type="InterPro" id="IPR003661">
    <property type="entry name" value="HisK_dim/P_dom"/>
</dbReference>
<evidence type="ECO:0000256" key="10">
    <source>
        <dbReference type="ARBA" id="ARBA00023136"/>
    </source>
</evidence>
<dbReference type="SUPFAM" id="SSF47384">
    <property type="entry name" value="Homodimeric domain of signal transducing histidine kinase"/>
    <property type="match status" value="1"/>
</dbReference>
<dbReference type="PRINTS" id="PR00344">
    <property type="entry name" value="BCTRLSENSOR"/>
</dbReference>